<dbReference type="Proteomes" id="UP001497453">
    <property type="component" value="Chromosome 6"/>
</dbReference>
<reference evidence="3" key="1">
    <citation type="submission" date="2024-04" db="EMBL/GenBank/DDBJ databases">
        <authorList>
            <person name="Shaw F."/>
            <person name="Minotto A."/>
        </authorList>
    </citation>
    <scope>NUCLEOTIDE SEQUENCE [LARGE SCALE GENOMIC DNA]</scope>
</reference>
<feature type="compositionally biased region" description="Low complexity" evidence="1">
    <location>
        <begin position="25"/>
        <end position="49"/>
    </location>
</feature>
<name>A0ABP1DSV3_9APHY</name>
<evidence type="ECO:0000313" key="2">
    <source>
        <dbReference type="EMBL" id="CAL1710886.1"/>
    </source>
</evidence>
<organism evidence="2 3">
    <name type="scientific">Somion occarium</name>
    <dbReference type="NCBI Taxonomy" id="3059160"/>
    <lineage>
        <taxon>Eukaryota</taxon>
        <taxon>Fungi</taxon>
        <taxon>Dikarya</taxon>
        <taxon>Basidiomycota</taxon>
        <taxon>Agaricomycotina</taxon>
        <taxon>Agaricomycetes</taxon>
        <taxon>Polyporales</taxon>
        <taxon>Cerrenaceae</taxon>
        <taxon>Somion</taxon>
    </lineage>
</organism>
<accession>A0ABP1DSV3</accession>
<protein>
    <submittedName>
        <fullName evidence="2">Uncharacterized protein</fullName>
    </submittedName>
</protein>
<evidence type="ECO:0000256" key="1">
    <source>
        <dbReference type="SAM" id="MobiDB-lite"/>
    </source>
</evidence>
<gene>
    <name evidence="2" type="ORF">GFSPODELE1_LOCUS8060</name>
</gene>
<feature type="region of interest" description="Disordered" evidence="1">
    <location>
        <begin position="1"/>
        <end position="98"/>
    </location>
</feature>
<dbReference type="EMBL" id="OZ037949">
    <property type="protein sequence ID" value="CAL1710886.1"/>
    <property type="molecule type" value="Genomic_DNA"/>
</dbReference>
<proteinExistence type="predicted"/>
<evidence type="ECO:0000313" key="3">
    <source>
        <dbReference type="Proteomes" id="UP001497453"/>
    </source>
</evidence>
<sequence length="133" mass="14766">MSGILHKIKEKATSLGHHGEHHEQAQQQQQQPQPQQEQPQPQPQQQQQEQRQETGAPGEQQFSTLPHPAKTNDPRDLQAGGGGFQKDPNIEAFHAHGPYVPDQNVASNLEQPAVSFSNICSRRWGLDIALESS</sequence>
<keyword evidence="3" id="KW-1185">Reference proteome</keyword>